<protein>
    <submittedName>
        <fullName evidence="2">Glycine rich superfamily member</fullName>
    </submittedName>
</protein>
<dbReference type="AlphaFoldDB" id="A0A131ZBF3"/>
<dbReference type="EMBL" id="GEDV01000741">
    <property type="protein sequence ID" value="JAP87816.1"/>
    <property type="molecule type" value="Transcribed_RNA"/>
</dbReference>
<proteinExistence type="predicted"/>
<keyword evidence="1" id="KW-0812">Transmembrane</keyword>
<keyword evidence="1" id="KW-1133">Transmembrane helix</keyword>
<accession>A0A131ZBF3</accession>
<feature type="non-terminal residue" evidence="2">
    <location>
        <position position="1"/>
    </location>
</feature>
<keyword evidence="1" id="KW-0472">Membrane</keyword>
<name>A0A131ZBF3_RHIAP</name>
<organism evidence="2">
    <name type="scientific">Rhipicephalus appendiculatus</name>
    <name type="common">Brown ear tick</name>
    <dbReference type="NCBI Taxonomy" id="34631"/>
    <lineage>
        <taxon>Eukaryota</taxon>
        <taxon>Metazoa</taxon>
        <taxon>Ecdysozoa</taxon>
        <taxon>Arthropoda</taxon>
        <taxon>Chelicerata</taxon>
        <taxon>Arachnida</taxon>
        <taxon>Acari</taxon>
        <taxon>Parasitiformes</taxon>
        <taxon>Ixodida</taxon>
        <taxon>Ixodoidea</taxon>
        <taxon>Ixodidae</taxon>
        <taxon>Rhipicephalinae</taxon>
        <taxon>Rhipicephalus</taxon>
        <taxon>Rhipicephalus</taxon>
    </lineage>
</organism>
<sequence>ITESSLQPVHKKPQPTTNMIAVSSKSFLLALLVLAVVCSMAAAQFGFGRGGYGRGYGGYGGGFGRGGYGGGFGRGYGGYGRGYGGYGRGFYG</sequence>
<evidence type="ECO:0000256" key="1">
    <source>
        <dbReference type="SAM" id="Phobius"/>
    </source>
</evidence>
<evidence type="ECO:0000313" key="2">
    <source>
        <dbReference type="EMBL" id="JAP87816.1"/>
    </source>
</evidence>
<reference evidence="2" key="1">
    <citation type="journal article" date="2016" name="Ticks Tick Borne Dis.">
        <title>De novo assembly and annotation of the salivary gland transcriptome of Rhipicephalus appendiculatus male and female ticks during blood feeding.</title>
        <authorList>
            <person name="de Castro M.H."/>
            <person name="de Klerk D."/>
            <person name="Pienaar R."/>
            <person name="Latif A.A."/>
            <person name="Rees D.J."/>
            <person name="Mans B.J."/>
        </authorList>
    </citation>
    <scope>NUCLEOTIDE SEQUENCE</scope>
    <source>
        <tissue evidence="2">Salivary glands</tissue>
    </source>
</reference>
<feature type="transmembrane region" description="Helical" evidence="1">
    <location>
        <begin position="27"/>
        <end position="47"/>
    </location>
</feature>